<dbReference type="Pfam" id="PF02517">
    <property type="entry name" value="Rce1-like"/>
    <property type="match status" value="1"/>
</dbReference>
<accession>A0ABV4Z091</accession>
<dbReference type="EC" id="3.4.-.-" evidence="3"/>
<comment type="caution">
    <text evidence="3">The sequence shown here is derived from an EMBL/GenBank/DDBJ whole genome shotgun (WGS) entry which is preliminary data.</text>
</comment>
<dbReference type="RefSeq" id="WP_306076525.1">
    <property type="nucleotide sequence ID" value="NZ_JAROBZ020000003.1"/>
</dbReference>
<feature type="transmembrane region" description="Helical" evidence="1">
    <location>
        <begin position="211"/>
        <end position="233"/>
    </location>
</feature>
<feature type="transmembrane region" description="Helical" evidence="1">
    <location>
        <begin position="12"/>
        <end position="30"/>
    </location>
</feature>
<organism evidence="3 4">
    <name type="scientific">Neobacillus driksii</name>
    <dbReference type="NCBI Taxonomy" id="3035913"/>
    <lineage>
        <taxon>Bacteria</taxon>
        <taxon>Bacillati</taxon>
        <taxon>Bacillota</taxon>
        <taxon>Bacilli</taxon>
        <taxon>Bacillales</taxon>
        <taxon>Bacillaceae</taxon>
        <taxon>Neobacillus</taxon>
    </lineage>
</organism>
<sequence>MTNNLTAPVSKQLLIALLTITIGVELILYLSGYSQLAGTIYDAIMVSSFFIGLKLHRRLHNGIKKTKIQHTRQFIGAFLLFILGSTIINIYSSYAFQDFSNDYEQYVDTYTEAVSDESDIIEPSEPMEPVDKMWEVIDEIDAVGYDVFTDILAGLEEVWRLAYIILILLVLKKIFPRRWEKGRRDIFVLLALFVTSVLFGIDHTLSSVQSWQYEIGAIVTFADMGLLFGLILLSTRNLWVTVLVHSVYDILATLSWYYFEFIVEITALILIPIYLILMTIDKNQQGKKSSTIMVSEDIAN</sequence>
<feature type="transmembrane region" description="Helical" evidence="1">
    <location>
        <begin position="74"/>
        <end position="96"/>
    </location>
</feature>
<feature type="transmembrane region" description="Helical" evidence="1">
    <location>
        <begin position="158"/>
        <end position="175"/>
    </location>
</feature>
<feature type="domain" description="CAAX prenyl protease 2/Lysostaphin resistance protein A-like" evidence="2">
    <location>
        <begin position="174"/>
        <end position="250"/>
    </location>
</feature>
<dbReference type="Proteomes" id="UP001241748">
    <property type="component" value="Unassembled WGS sequence"/>
</dbReference>
<proteinExistence type="predicted"/>
<feature type="transmembrane region" description="Helical" evidence="1">
    <location>
        <begin position="187"/>
        <end position="205"/>
    </location>
</feature>
<dbReference type="EMBL" id="JAROBZ020000003">
    <property type="protein sequence ID" value="MFB3170422.1"/>
    <property type="molecule type" value="Genomic_DNA"/>
</dbReference>
<gene>
    <name evidence="3" type="ORF">P5G62_025245</name>
</gene>
<keyword evidence="1" id="KW-0472">Membrane</keyword>
<keyword evidence="1" id="KW-1133">Transmembrane helix</keyword>
<evidence type="ECO:0000313" key="4">
    <source>
        <dbReference type="Proteomes" id="UP001241748"/>
    </source>
</evidence>
<dbReference type="GO" id="GO:0016787">
    <property type="term" value="F:hydrolase activity"/>
    <property type="evidence" value="ECO:0007669"/>
    <property type="project" value="UniProtKB-KW"/>
</dbReference>
<dbReference type="InterPro" id="IPR003675">
    <property type="entry name" value="Rce1/LyrA-like_dom"/>
</dbReference>
<evidence type="ECO:0000256" key="1">
    <source>
        <dbReference type="SAM" id="Phobius"/>
    </source>
</evidence>
<name>A0ABV4Z091_9BACI</name>
<keyword evidence="4" id="KW-1185">Reference proteome</keyword>
<feature type="transmembrane region" description="Helical" evidence="1">
    <location>
        <begin position="36"/>
        <end position="53"/>
    </location>
</feature>
<evidence type="ECO:0000259" key="2">
    <source>
        <dbReference type="Pfam" id="PF02517"/>
    </source>
</evidence>
<evidence type="ECO:0000313" key="3">
    <source>
        <dbReference type="EMBL" id="MFB3170422.1"/>
    </source>
</evidence>
<keyword evidence="3" id="KW-0378">Hydrolase</keyword>
<feature type="transmembrane region" description="Helical" evidence="1">
    <location>
        <begin position="265"/>
        <end position="280"/>
    </location>
</feature>
<protein>
    <submittedName>
        <fullName evidence="3">CPBP family intramembrane glutamic endopeptidase</fullName>
        <ecNumber evidence="3">3.4.-.-</ecNumber>
    </submittedName>
</protein>
<reference evidence="3 4" key="1">
    <citation type="submission" date="2024-05" db="EMBL/GenBank/DDBJ databases">
        <authorList>
            <person name="Venkateswaran K."/>
        </authorList>
    </citation>
    <scope>NUCLEOTIDE SEQUENCE [LARGE SCALE GENOMIC DNA]</scope>
    <source>
        <strain evidence="3 4">179-C4-2-HS</strain>
    </source>
</reference>
<keyword evidence="1" id="KW-0812">Transmembrane</keyword>